<name>A0A7X0LJ96_9BACT</name>
<dbReference type="SUPFAM" id="SSF56784">
    <property type="entry name" value="HAD-like"/>
    <property type="match status" value="1"/>
</dbReference>
<dbReference type="InterPro" id="IPR036412">
    <property type="entry name" value="HAD-like_sf"/>
</dbReference>
<proteinExistence type="predicted"/>
<comment type="caution">
    <text evidence="1">The sequence shown here is derived from an EMBL/GenBank/DDBJ whole genome shotgun (WGS) entry which is preliminary data.</text>
</comment>
<dbReference type="PRINTS" id="PR00413">
    <property type="entry name" value="HADHALOGNASE"/>
</dbReference>
<dbReference type="SFLD" id="SFLDG01129">
    <property type="entry name" value="C1.5:_HAD__Beta-PGM__Phosphata"/>
    <property type="match status" value="1"/>
</dbReference>
<dbReference type="Gene3D" id="1.10.150.240">
    <property type="entry name" value="Putative phosphatase, domain 2"/>
    <property type="match status" value="1"/>
</dbReference>
<keyword evidence="2" id="KW-1185">Reference proteome</keyword>
<dbReference type="AlphaFoldDB" id="A0A7X0LJ96"/>
<dbReference type="GO" id="GO:0016787">
    <property type="term" value="F:hydrolase activity"/>
    <property type="evidence" value="ECO:0007669"/>
    <property type="project" value="UniProtKB-KW"/>
</dbReference>
<keyword evidence="1" id="KW-0378">Hydrolase</keyword>
<dbReference type="NCBIfam" id="TIGR01509">
    <property type="entry name" value="HAD-SF-IA-v3"/>
    <property type="match status" value="1"/>
</dbReference>
<dbReference type="InterPro" id="IPR023214">
    <property type="entry name" value="HAD_sf"/>
</dbReference>
<dbReference type="EMBL" id="JACHGY010000001">
    <property type="protein sequence ID" value="MBB6428549.1"/>
    <property type="molecule type" value="Genomic_DNA"/>
</dbReference>
<protein>
    <submittedName>
        <fullName evidence="1">Putative hydrolase of the HAD superfamily</fullName>
    </submittedName>
</protein>
<accession>A0A7X0LJ96</accession>
<gene>
    <name evidence="1" type="ORF">HNQ40_000355</name>
</gene>
<dbReference type="Proteomes" id="UP000541810">
    <property type="component" value="Unassembled WGS sequence"/>
</dbReference>
<dbReference type="PANTHER" id="PTHR43611:SF3">
    <property type="entry name" value="FLAVIN MONONUCLEOTIDE HYDROLASE 1, CHLOROPLATIC"/>
    <property type="match status" value="1"/>
</dbReference>
<dbReference type="Pfam" id="PF00702">
    <property type="entry name" value="Hydrolase"/>
    <property type="match status" value="1"/>
</dbReference>
<dbReference type="InterPro" id="IPR023198">
    <property type="entry name" value="PGP-like_dom2"/>
</dbReference>
<organism evidence="1 2">
    <name type="scientific">Algisphaera agarilytica</name>
    <dbReference type="NCBI Taxonomy" id="1385975"/>
    <lineage>
        <taxon>Bacteria</taxon>
        <taxon>Pseudomonadati</taxon>
        <taxon>Planctomycetota</taxon>
        <taxon>Phycisphaerae</taxon>
        <taxon>Phycisphaerales</taxon>
        <taxon>Phycisphaeraceae</taxon>
        <taxon>Algisphaera</taxon>
    </lineage>
</organism>
<sequence length="231" mass="25318">MALDSTPQPQNPKPEIDLVMFDLGRVLLRIADDWDHAALLANLPELAGLTGDLSTKAARGSHHPLAELFDHFETGKVTVVEFFATAAKLADVKVDEVRRVTEAVLIEAFPGAIALLDRLSLEPVKVGCLSNTNAHHWQMFTSREHAAYLPIELFDYPLGSQIVGLAKPDPAIYQYVEDGTEIPPANILFFDDLQENIDAALARGWQAELVSRDTDNPIPAVIAKLEAYGVL</sequence>
<evidence type="ECO:0000313" key="2">
    <source>
        <dbReference type="Proteomes" id="UP000541810"/>
    </source>
</evidence>
<dbReference type="PANTHER" id="PTHR43611">
    <property type="entry name" value="ALPHA-D-GLUCOSE 1-PHOSPHATE PHOSPHATASE"/>
    <property type="match status" value="1"/>
</dbReference>
<dbReference type="InterPro" id="IPR006439">
    <property type="entry name" value="HAD-SF_hydro_IA"/>
</dbReference>
<dbReference type="SFLD" id="SFLDS00003">
    <property type="entry name" value="Haloacid_Dehalogenase"/>
    <property type="match status" value="1"/>
</dbReference>
<evidence type="ECO:0000313" key="1">
    <source>
        <dbReference type="EMBL" id="MBB6428549.1"/>
    </source>
</evidence>
<dbReference type="Gene3D" id="3.40.50.1000">
    <property type="entry name" value="HAD superfamily/HAD-like"/>
    <property type="match status" value="1"/>
</dbReference>
<reference evidence="1 2" key="1">
    <citation type="submission" date="2020-08" db="EMBL/GenBank/DDBJ databases">
        <title>Genomic Encyclopedia of Type Strains, Phase IV (KMG-IV): sequencing the most valuable type-strain genomes for metagenomic binning, comparative biology and taxonomic classification.</title>
        <authorList>
            <person name="Goeker M."/>
        </authorList>
    </citation>
    <scope>NUCLEOTIDE SEQUENCE [LARGE SCALE GENOMIC DNA]</scope>
    <source>
        <strain evidence="1 2">DSM 103725</strain>
    </source>
</reference>